<dbReference type="SUPFAM" id="SSF54001">
    <property type="entry name" value="Cysteine proteinases"/>
    <property type="match status" value="1"/>
</dbReference>
<keyword evidence="3" id="KW-1185">Reference proteome</keyword>
<gene>
    <name evidence="2" type="ORF">J2Z30_008865</name>
    <name evidence="1" type="ORF">SIRAN3824</name>
</gene>
<protein>
    <submittedName>
        <fullName evidence="1">N-acetyltransferase</fullName>
    </submittedName>
</protein>
<reference evidence="2 3" key="2">
    <citation type="submission" date="2021-03" db="EMBL/GenBank/DDBJ databases">
        <title>Genomic Encyclopedia of Type Strains, Phase IV (KMG-IV): sequencing the most valuable type-strain genomes for metagenomic binning, comparative biology and taxonomic classification.</title>
        <authorList>
            <person name="Goeker M."/>
        </authorList>
    </citation>
    <scope>NUCLEOTIDE SEQUENCE [LARGE SCALE GENOMIC DNA]</scope>
    <source>
        <strain evidence="2 3">DSM 41954</strain>
    </source>
</reference>
<evidence type="ECO:0000313" key="3">
    <source>
        <dbReference type="Proteomes" id="UP000756710"/>
    </source>
</evidence>
<reference evidence="1" key="1">
    <citation type="submission" date="2014-05" db="EMBL/GenBank/DDBJ databases">
        <authorList>
            <person name="Horn Fabian"/>
        </authorList>
    </citation>
    <scope>NUCLEOTIDE SEQUENCE</scope>
</reference>
<dbReference type="InterPro" id="IPR038765">
    <property type="entry name" value="Papain-like_cys_pep_sf"/>
</dbReference>
<dbReference type="RefSeq" id="WP_052701391.1">
    <property type="nucleotide sequence ID" value="NZ_BAABDR010000005.1"/>
</dbReference>
<dbReference type="HOGENOM" id="CLU_2453348_0_0_11"/>
<keyword evidence="1" id="KW-0808">Transferase</keyword>
<organism evidence="1">
    <name type="scientific">Streptomyces iranensis</name>
    <dbReference type="NCBI Taxonomy" id="576784"/>
    <lineage>
        <taxon>Bacteria</taxon>
        <taxon>Bacillati</taxon>
        <taxon>Actinomycetota</taxon>
        <taxon>Actinomycetes</taxon>
        <taxon>Kitasatosporales</taxon>
        <taxon>Streptomycetaceae</taxon>
        <taxon>Streptomyces</taxon>
        <taxon>Streptomyces violaceusniger group</taxon>
    </lineage>
</organism>
<dbReference type="GO" id="GO:0016740">
    <property type="term" value="F:transferase activity"/>
    <property type="evidence" value="ECO:0007669"/>
    <property type="project" value="UniProtKB-KW"/>
</dbReference>
<dbReference type="AlphaFoldDB" id="A0A060ZLJ0"/>
<dbReference type="Proteomes" id="UP000756710">
    <property type="component" value="Unassembled WGS sequence"/>
</dbReference>
<sequence>MQYRTRDRDWRPAYRFLLQPRDATDWLAGYDIDAALPPRLGPRRRRWVTGNGQVMLTANLFLAVADGQERLSLLRDDEELEKVIATYWG</sequence>
<dbReference type="GeneID" id="32466848"/>
<evidence type="ECO:0000313" key="1">
    <source>
        <dbReference type="EMBL" id="CDR06960.1"/>
    </source>
</evidence>
<dbReference type="EMBL" id="JAGGLR010000033">
    <property type="protein sequence ID" value="MBP2067798.1"/>
    <property type="molecule type" value="Genomic_DNA"/>
</dbReference>
<evidence type="ECO:0000313" key="2">
    <source>
        <dbReference type="EMBL" id="MBP2067798.1"/>
    </source>
</evidence>
<accession>A0A060ZLJ0</accession>
<dbReference type="EMBL" id="LK022848">
    <property type="protein sequence ID" value="CDR06960.1"/>
    <property type="molecule type" value="Genomic_DNA"/>
</dbReference>
<proteinExistence type="predicted"/>
<name>A0A060ZLJ0_9ACTN</name>